<keyword evidence="1" id="KW-1133">Transmembrane helix</keyword>
<organism evidence="3 4">
    <name type="scientific">Xenorhabdus mauleonii</name>
    <dbReference type="NCBI Taxonomy" id="351675"/>
    <lineage>
        <taxon>Bacteria</taxon>
        <taxon>Pseudomonadati</taxon>
        <taxon>Pseudomonadota</taxon>
        <taxon>Gammaproteobacteria</taxon>
        <taxon>Enterobacterales</taxon>
        <taxon>Morganellaceae</taxon>
        <taxon>Xenorhabdus</taxon>
    </lineage>
</organism>
<reference evidence="3" key="1">
    <citation type="submission" date="2016-10" db="EMBL/GenBank/DDBJ databases">
        <authorList>
            <person name="de Groot N.N."/>
        </authorList>
    </citation>
    <scope>NUCLEOTIDE SEQUENCE [LARGE SCALE GENOMIC DNA]</scope>
    <source>
        <strain evidence="3">DSM 17908</strain>
    </source>
</reference>
<sequence>MEFLREIRDMLYDCIIFMIRSLWWVLKKILKAILGEIFACLTIIAFFVFLSFVINSELRVFFIFSLLLVVICFYFYYKYRTRIKIHLNNKRYLGFFKWRFWK</sequence>
<evidence type="ECO:0000313" key="2">
    <source>
        <dbReference type="EMBL" id="PHM38936.1"/>
    </source>
</evidence>
<evidence type="ECO:0000313" key="3">
    <source>
        <dbReference type="EMBL" id="SFK05940.1"/>
    </source>
</evidence>
<proteinExistence type="predicted"/>
<feature type="transmembrane region" description="Helical" evidence="1">
    <location>
        <begin position="29"/>
        <end position="54"/>
    </location>
</feature>
<reference evidence="4" key="2">
    <citation type="submission" date="2016-10" db="EMBL/GenBank/DDBJ databases">
        <authorList>
            <person name="Varghese N."/>
            <person name="Submissions S."/>
        </authorList>
    </citation>
    <scope>NUCLEOTIDE SEQUENCE [LARGE SCALE GENOMIC DNA]</scope>
    <source>
        <strain evidence="4">DSM 17908</strain>
    </source>
</reference>
<dbReference type="EMBL" id="FORG01000026">
    <property type="protein sequence ID" value="SFK05940.1"/>
    <property type="molecule type" value="Genomic_DNA"/>
</dbReference>
<reference evidence="2 5" key="3">
    <citation type="journal article" date="2017" name="Nat. Microbiol.">
        <title>Natural product diversity associated with the nematode symbionts Photorhabdus and Xenorhabdus.</title>
        <authorList>
            <person name="Tobias N.J."/>
            <person name="Wolff H."/>
            <person name="Djahanschiri B."/>
            <person name="Grundmann F."/>
            <person name="Kronenwerth M."/>
            <person name="Shi Y.M."/>
            <person name="Simonyi S."/>
            <person name="Grun P."/>
            <person name="Shapiro-Ilan D."/>
            <person name="Pidot S.J."/>
            <person name="Stinear T.P."/>
            <person name="Ebersberger I."/>
            <person name="Bode H.B."/>
        </authorList>
    </citation>
    <scope>NUCLEOTIDE SEQUENCE [LARGE SCALE GENOMIC DNA]</scope>
    <source>
        <strain evidence="2 5">DSM 17908</strain>
    </source>
</reference>
<dbReference type="AlphaFoldDB" id="A0A1I3WEW9"/>
<name>A0A1I3WEW9_9GAMM</name>
<feature type="transmembrane region" description="Helical" evidence="1">
    <location>
        <begin position="60"/>
        <end position="77"/>
    </location>
</feature>
<keyword evidence="1" id="KW-0472">Membrane</keyword>
<keyword evidence="5" id="KW-1185">Reference proteome</keyword>
<dbReference type="EMBL" id="NITY01000014">
    <property type="protein sequence ID" value="PHM38936.1"/>
    <property type="molecule type" value="Genomic_DNA"/>
</dbReference>
<keyword evidence="1" id="KW-0812">Transmembrane</keyword>
<dbReference type="STRING" id="351675.SAMN05421680_12612"/>
<protein>
    <submittedName>
        <fullName evidence="3">Uncharacterized protein</fullName>
    </submittedName>
</protein>
<accession>A0A1I3WEW9</accession>
<evidence type="ECO:0000313" key="5">
    <source>
        <dbReference type="Proteomes" id="UP000224607"/>
    </source>
</evidence>
<gene>
    <name evidence="3" type="ORF">SAMN05421680_12612</name>
    <name evidence="2" type="ORF">Xmau_03315</name>
</gene>
<dbReference type="Proteomes" id="UP000198919">
    <property type="component" value="Unassembled WGS sequence"/>
</dbReference>
<dbReference type="Proteomes" id="UP000224607">
    <property type="component" value="Unassembled WGS sequence"/>
</dbReference>
<evidence type="ECO:0000256" key="1">
    <source>
        <dbReference type="SAM" id="Phobius"/>
    </source>
</evidence>
<evidence type="ECO:0000313" key="4">
    <source>
        <dbReference type="Proteomes" id="UP000198919"/>
    </source>
</evidence>